<dbReference type="InterPro" id="IPR020904">
    <property type="entry name" value="Sc_DH/Rdtase_CS"/>
</dbReference>
<dbReference type="FunFam" id="3.40.50.720:FF:000084">
    <property type="entry name" value="Short-chain dehydrogenase reductase"/>
    <property type="match status" value="1"/>
</dbReference>
<dbReference type="Pfam" id="PF13561">
    <property type="entry name" value="adh_short_C2"/>
    <property type="match status" value="1"/>
</dbReference>
<dbReference type="OrthoDB" id="9804774at2"/>
<dbReference type="PRINTS" id="PR00081">
    <property type="entry name" value="GDHRDH"/>
</dbReference>
<dbReference type="PRINTS" id="PR00080">
    <property type="entry name" value="SDRFAMILY"/>
</dbReference>
<name>A0A2U2BUW0_9PROT</name>
<keyword evidence="2" id="KW-0560">Oxidoreductase</keyword>
<dbReference type="SUPFAM" id="SSF51735">
    <property type="entry name" value="NAD(P)-binding Rossmann-fold domains"/>
    <property type="match status" value="1"/>
</dbReference>
<evidence type="ECO:0000313" key="3">
    <source>
        <dbReference type="EMBL" id="PWE17798.1"/>
    </source>
</evidence>
<gene>
    <name evidence="3" type="ORF">DDZ18_09100</name>
</gene>
<evidence type="ECO:0000256" key="2">
    <source>
        <dbReference type="ARBA" id="ARBA00023002"/>
    </source>
</evidence>
<reference evidence="4" key="1">
    <citation type="submission" date="2018-05" db="EMBL/GenBank/DDBJ databases">
        <authorList>
            <person name="Liu B.-T."/>
        </authorList>
    </citation>
    <scope>NUCLEOTIDE SEQUENCE [LARGE SCALE GENOMIC DNA]</scope>
    <source>
        <strain evidence="4">WD6-1</strain>
    </source>
</reference>
<dbReference type="EMBL" id="QEXV01000003">
    <property type="protein sequence ID" value="PWE17798.1"/>
    <property type="molecule type" value="Genomic_DNA"/>
</dbReference>
<dbReference type="AlphaFoldDB" id="A0A2U2BUW0"/>
<evidence type="ECO:0000256" key="1">
    <source>
        <dbReference type="ARBA" id="ARBA00006484"/>
    </source>
</evidence>
<evidence type="ECO:0000313" key="4">
    <source>
        <dbReference type="Proteomes" id="UP000245168"/>
    </source>
</evidence>
<dbReference type="PANTHER" id="PTHR24321">
    <property type="entry name" value="DEHYDROGENASES, SHORT CHAIN"/>
    <property type="match status" value="1"/>
</dbReference>
<comment type="similarity">
    <text evidence="1">Belongs to the short-chain dehydrogenases/reductases (SDR) family.</text>
</comment>
<dbReference type="NCBIfam" id="NF009466">
    <property type="entry name" value="PRK12826.1-2"/>
    <property type="match status" value="1"/>
</dbReference>
<protein>
    <submittedName>
        <fullName evidence="3">3-oxoacyl-[acyl-carrier-protein] reductase</fullName>
    </submittedName>
</protein>
<organism evidence="3 4">
    <name type="scientific">Marinicauda salina</name>
    <dbReference type="NCBI Taxonomy" id="2135793"/>
    <lineage>
        <taxon>Bacteria</taxon>
        <taxon>Pseudomonadati</taxon>
        <taxon>Pseudomonadota</taxon>
        <taxon>Alphaproteobacteria</taxon>
        <taxon>Maricaulales</taxon>
        <taxon>Maricaulaceae</taxon>
        <taxon>Marinicauda</taxon>
    </lineage>
</organism>
<keyword evidence="4" id="KW-1185">Reference proteome</keyword>
<dbReference type="PANTHER" id="PTHR24321:SF8">
    <property type="entry name" value="ESTRADIOL 17-BETA-DEHYDROGENASE 8-RELATED"/>
    <property type="match status" value="1"/>
</dbReference>
<sequence length="277" mass="28979">MGDSETLPRGDAAADGRAPVETNVALVTAGASGVGRAAAEAYRKAGWSVHVCDIDESAVAAFGGDAQGASATVADVSDPDAASGVIEEVIDRYGRLDVLVNNAGIAGPAAPIEEIDVESWRRTVDVNLNGAFYFARMAAPIMKTARRGAIINIASTAALFGFPLRAAYASSKWAIIGLTKTLAMELGPYGVRVNALCPGSVEGPRIEAVMQREAAARGVSIEEVRRTYEGQISMQKFIRAEDVAEMCVFLSSDAGARISGQSIAIDGHTETLSYPIR</sequence>
<dbReference type="InterPro" id="IPR036291">
    <property type="entry name" value="NAD(P)-bd_dom_sf"/>
</dbReference>
<dbReference type="PROSITE" id="PS00061">
    <property type="entry name" value="ADH_SHORT"/>
    <property type="match status" value="1"/>
</dbReference>
<dbReference type="InterPro" id="IPR002347">
    <property type="entry name" value="SDR_fam"/>
</dbReference>
<dbReference type="CDD" id="cd05233">
    <property type="entry name" value="SDR_c"/>
    <property type="match status" value="1"/>
</dbReference>
<accession>A0A2U2BUW0</accession>
<dbReference type="GO" id="GO:0016491">
    <property type="term" value="F:oxidoreductase activity"/>
    <property type="evidence" value="ECO:0007669"/>
    <property type="project" value="UniProtKB-KW"/>
</dbReference>
<proteinExistence type="inferred from homology"/>
<dbReference type="Gene3D" id="3.40.50.720">
    <property type="entry name" value="NAD(P)-binding Rossmann-like Domain"/>
    <property type="match status" value="1"/>
</dbReference>
<comment type="caution">
    <text evidence="3">The sequence shown here is derived from an EMBL/GenBank/DDBJ whole genome shotgun (WGS) entry which is preliminary data.</text>
</comment>
<dbReference type="Proteomes" id="UP000245168">
    <property type="component" value="Unassembled WGS sequence"/>
</dbReference>